<name>A0A6N0HWS6_9GAMM</name>
<dbReference type="Proteomes" id="UP000509658">
    <property type="component" value="Chromosome"/>
</dbReference>
<evidence type="ECO:0000313" key="2">
    <source>
        <dbReference type="Proteomes" id="UP000509658"/>
    </source>
</evidence>
<dbReference type="AlphaFoldDB" id="A0A6N0HWS6"/>
<dbReference type="RefSeq" id="WP_174673227.1">
    <property type="nucleotide sequence ID" value="NZ_CP054491.1"/>
</dbReference>
<dbReference type="EMBL" id="CP054491">
    <property type="protein sequence ID" value="QKQ26855.1"/>
    <property type="molecule type" value="Genomic_DNA"/>
</dbReference>
<keyword evidence="2" id="KW-1185">Reference proteome</keyword>
<reference evidence="1 2" key="1">
    <citation type="submission" date="2020-05" db="EMBL/GenBank/DDBJ databases">
        <title>Horizontal transmission and recombination maintain forever young bacterial symbiont genomes.</title>
        <authorList>
            <person name="Russell S.L."/>
            <person name="Pepper-Tunick E."/>
            <person name="Svedberg J."/>
            <person name="Byrne A."/>
            <person name="Ruelas Castillo J."/>
            <person name="Vollmers C."/>
            <person name="Beinart R.A."/>
            <person name="Corbett-Detig R."/>
        </authorList>
    </citation>
    <scope>NUCLEOTIDE SEQUENCE [LARGE SCALE GENOMIC DNA]</scope>
    <source>
        <strain evidence="1">Santa_Monica_outfall</strain>
    </source>
</reference>
<proteinExistence type="predicted"/>
<gene>
    <name evidence="1" type="ORF">HUE57_11625</name>
</gene>
<sequence length="92" mass="9265">MKVGDAVTVSISAGEAGLSLNSGTINGVAVSAFSDLTGGNYSAHLHRGRGSYRSCGGTPSGSFVLVDAAVTARATYSTAITAEQPRLPYDAK</sequence>
<accession>A0A6N0HWS6</accession>
<protein>
    <submittedName>
        <fullName evidence="1">Uncharacterized protein</fullName>
    </submittedName>
</protein>
<organism evidence="1 2">
    <name type="scientific">Candidatus Reidiella endopervernicosa</name>
    <dbReference type="NCBI Taxonomy" id="2738883"/>
    <lineage>
        <taxon>Bacteria</taxon>
        <taxon>Pseudomonadati</taxon>
        <taxon>Pseudomonadota</taxon>
        <taxon>Gammaproteobacteria</taxon>
        <taxon>Candidatus Reidiella</taxon>
    </lineage>
</organism>
<evidence type="ECO:0000313" key="1">
    <source>
        <dbReference type="EMBL" id="QKQ26855.1"/>
    </source>
</evidence>
<dbReference type="KEGG" id="rev:HUE57_11625"/>